<accession>A0A0W0FP33</accession>
<evidence type="ECO:0000313" key="3">
    <source>
        <dbReference type="EMBL" id="KTB38021.1"/>
    </source>
</evidence>
<dbReference type="Proteomes" id="UP000054988">
    <property type="component" value="Unassembled WGS sequence"/>
</dbReference>
<protein>
    <submittedName>
        <fullName evidence="3">Uncharacterized protein</fullName>
    </submittedName>
</protein>
<gene>
    <name evidence="3" type="ORF">WG66_9404</name>
</gene>
<keyword evidence="2" id="KW-1133">Transmembrane helix</keyword>
<evidence type="ECO:0000256" key="2">
    <source>
        <dbReference type="SAM" id="Phobius"/>
    </source>
</evidence>
<name>A0A0W0FP33_MONRR</name>
<comment type="caution">
    <text evidence="3">The sequence shown here is derived from an EMBL/GenBank/DDBJ whole genome shotgun (WGS) entry which is preliminary data.</text>
</comment>
<sequence>MAPIHPRAGESSASHPNLPLIIALSIAGILILLTAIPAGIYIRRQFWPRRSTFRATPLDQLTTSPNSRFTEKYRNGDAQGVVPLMSYHRRPASGHDDSLVLYDPYESYHSKVESPSNHIPYHPDACSYRGSCRDAEDRGLLSHSRAQSQVYTPPRLSAEPATRSPFMEEITLKDLPPFLVSGTQIKGISPPWSQAGDHTASADIEVTLVAPGQGSAQYPRPLPPPGSSQSASEVPPETNEDSDSDSDTDSQYSQVSASTRHHLAFSQGLSIPLPSAFTSRHDEELRQAPTRATSSLLITRDNEVPNRQLLGVSQIEPSNSIVPPPRDAEGEDLHKAYLTHGTATRNLFGVREEDDTLPNQFKCDVASVPASNPTAPTERRPNLQLPMFLADLQPLRISKRGSLTLSKGA</sequence>
<feature type="transmembrane region" description="Helical" evidence="2">
    <location>
        <begin position="20"/>
        <end position="42"/>
    </location>
</feature>
<dbReference type="EMBL" id="LATX01001789">
    <property type="protein sequence ID" value="KTB38021.1"/>
    <property type="molecule type" value="Genomic_DNA"/>
</dbReference>
<reference evidence="3 4" key="1">
    <citation type="submission" date="2015-12" db="EMBL/GenBank/DDBJ databases">
        <title>Draft genome sequence of Moniliophthora roreri, the causal agent of frosty pod rot of cacao.</title>
        <authorList>
            <person name="Aime M.C."/>
            <person name="Diaz-Valderrama J.R."/>
            <person name="Kijpornyongpan T."/>
            <person name="Phillips-Mora W."/>
        </authorList>
    </citation>
    <scope>NUCLEOTIDE SEQUENCE [LARGE SCALE GENOMIC DNA]</scope>
    <source>
        <strain evidence="3 4">MCA 2952</strain>
    </source>
</reference>
<keyword evidence="2" id="KW-0812">Transmembrane</keyword>
<keyword evidence="2" id="KW-0472">Membrane</keyword>
<organism evidence="3 4">
    <name type="scientific">Moniliophthora roreri</name>
    <name type="common">Frosty pod rot fungus</name>
    <name type="synonym">Monilia roreri</name>
    <dbReference type="NCBI Taxonomy" id="221103"/>
    <lineage>
        <taxon>Eukaryota</taxon>
        <taxon>Fungi</taxon>
        <taxon>Dikarya</taxon>
        <taxon>Basidiomycota</taxon>
        <taxon>Agaricomycotina</taxon>
        <taxon>Agaricomycetes</taxon>
        <taxon>Agaricomycetidae</taxon>
        <taxon>Agaricales</taxon>
        <taxon>Marasmiineae</taxon>
        <taxon>Marasmiaceae</taxon>
        <taxon>Moniliophthora</taxon>
    </lineage>
</organism>
<feature type="region of interest" description="Disordered" evidence="1">
    <location>
        <begin position="139"/>
        <end position="163"/>
    </location>
</feature>
<dbReference type="AlphaFoldDB" id="A0A0W0FP33"/>
<evidence type="ECO:0000313" key="4">
    <source>
        <dbReference type="Proteomes" id="UP000054988"/>
    </source>
</evidence>
<feature type="region of interest" description="Disordered" evidence="1">
    <location>
        <begin position="213"/>
        <end position="259"/>
    </location>
</feature>
<evidence type="ECO:0000256" key="1">
    <source>
        <dbReference type="SAM" id="MobiDB-lite"/>
    </source>
</evidence>
<feature type="compositionally biased region" description="Acidic residues" evidence="1">
    <location>
        <begin position="238"/>
        <end position="248"/>
    </location>
</feature>
<proteinExistence type="predicted"/>